<dbReference type="NCBIfam" id="TIGR00666">
    <property type="entry name" value="PBP4"/>
    <property type="match status" value="1"/>
</dbReference>
<dbReference type="Gene3D" id="3.50.80.20">
    <property type="entry name" value="D-Ala-D-Ala carboxypeptidase C, peptidase S13"/>
    <property type="match status" value="1"/>
</dbReference>
<proteinExistence type="inferred from homology"/>
<dbReference type="Gene3D" id="3.40.710.10">
    <property type="entry name" value="DD-peptidase/beta-lactamase superfamily"/>
    <property type="match status" value="2"/>
</dbReference>
<dbReference type="EMBL" id="BMYJ01000004">
    <property type="protein sequence ID" value="GHC53758.1"/>
    <property type="molecule type" value="Genomic_DNA"/>
</dbReference>
<feature type="signal peptide" evidence="4">
    <location>
        <begin position="1"/>
        <end position="26"/>
    </location>
</feature>
<comment type="similarity">
    <text evidence="1">Belongs to the peptidase S13 family.</text>
</comment>
<dbReference type="PRINTS" id="PR00922">
    <property type="entry name" value="DADACBPTASE3"/>
</dbReference>
<dbReference type="AlphaFoldDB" id="A0A918WK49"/>
<sequence length="497" mass="52513">MSESFHWTRRGALGLLLAGLGQAALAEAPPNSFPPRRRGDGGRERTPPPGDASGLIAKADLGGTVSYLVVDTATGMVLEGGGTETALPPASTAKAATAFYALERLGPDFRFVTKVLATGPLANGIVQGDLVLLGGGDPTLQTDQLGDLVARLGTLGLRGVTGRFLFDDSTLPRLERIDGGQPDQVGYNPALSGLNLNFNRVYFEWKREGDGYRVTMDGRGERFMPQVSLARMQVAQREAPLFTYDRSGAVEDWTVASAALGKGGSRWLPVRQPGLYAAEVFRELAAAQGIRLPAPEAGLAPADGKELDRVESEALPELLRDMLRFSTNLTAEVVGLRASGAAGLAGSAQAMNDWLKMYAGVDLALVDHSGLGGASRVTVGAMVALMQKARGADGAAKLLPGILRDFGMRDAKGKAIKGHPVRVPSKTGTLNFVSGLVGYVEPPSGRVLSFAIYAADTERRDALALEDREAPPGGAAWVKRARLLEARLVERWVGVYG</sequence>
<keyword evidence="5" id="KW-0121">Carboxypeptidase</keyword>
<evidence type="ECO:0000256" key="1">
    <source>
        <dbReference type="ARBA" id="ARBA00006096"/>
    </source>
</evidence>
<feature type="chain" id="PRO_5036904096" evidence="4">
    <location>
        <begin position="27"/>
        <end position="497"/>
    </location>
</feature>
<feature type="region of interest" description="Disordered" evidence="3">
    <location>
        <begin position="26"/>
        <end position="54"/>
    </location>
</feature>
<keyword evidence="6" id="KW-1185">Reference proteome</keyword>
<comment type="caution">
    <text evidence="5">The sequence shown here is derived from an EMBL/GenBank/DDBJ whole genome shotgun (WGS) entry which is preliminary data.</text>
</comment>
<dbReference type="PANTHER" id="PTHR30023:SF0">
    <property type="entry name" value="PENICILLIN-SENSITIVE CARBOXYPEPTIDASE A"/>
    <property type="match status" value="1"/>
</dbReference>
<dbReference type="GO" id="GO:0004185">
    <property type="term" value="F:serine-type carboxypeptidase activity"/>
    <property type="evidence" value="ECO:0007669"/>
    <property type="project" value="InterPro"/>
</dbReference>
<dbReference type="Pfam" id="PF02113">
    <property type="entry name" value="Peptidase_S13"/>
    <property type="match status" value="1"/>
</dbReference>
<reference evidence="5" key="1">
    <citation type="journal article" date="2014" name="Int. J. Syst. Evol. Microbiol.">
        <title>Complete genome sequence of Corynebacterium casei LMG S-19264T (=DSM 44701T), isolated from a smear-ripened cheese.</title>
        <authorList>
            <consortium name="US DOE Joint Genome Institute (JGI-PGF)"/>
            <person name="Walter F."/>
            <person name="Albersmeier A."/>
            <person name="Kalinowski J."/>
            <person name="Ruckert C."/>
        </authorList>
    </citation>
    <scope>NUCLEOTIDE SEQUENCE</scope>
    <source>
        <strain evidence="5">KCTC 23310</strain>
    </source>
</reference>
<evidence type="ECO:0000256" key="2">
    <source>
        <dbReference type="ARBA" id="ARBA00022801"/>
    </source>
</evidence>
<keyword evidence="2" id="KW-0378">Hydrolase</keyword>
<evidence type="ECO:0000313" key="5">
    <source>
        <dbReference type="EMBL" id="GHC53758.1"/>
    </source>
</evidence>
<dbReference type="GO" id="GO:0000270">
    <property type="term" value="P:peptidoglycan metabolic process"/>
    <property type="evidence" value="ECO:0007669"/>
    <property type="project" value="TreeGrafter"/>
</dbReference>
<protein>
    <submittedName>
        <fullName evidence="5">D-alanyl-D-alanine carboxypeptidase</fullName>
    </submittedName>
</protein>
<reference evidence="5" key="2">
    <citation type="submission" date="2020-09" db="EMBL/GenBank/DDBJ databases">
        <authorList>
            <person name="Sun Q."/>
            <person name="Kim S."/>
        </authorList>
    </citation>
    <scope>NUCLEOTIDE SEQUENCE</scope>
    <source>
        <strain evidence="5">KCTC 23310</strain>
    </source>
</reference>
<dbReference type="SUPFAM" id="SSF56601">
    <property type="entry name" value="beta-lactamase/transpeptidase-like"/>
    <property type="match status" value="1"/>
</dbReference>
<keyword evidence="4" id="KW-0732">Signal</keyword>
<gene>
    <name evidence="5" type="ORF">GCM10007315_15650</name>
</gene>
<evidence type="ECO:0000256" key="4">
    <source>
        <dbReference type="SAM" id="SignalP"/>
    </source>
</evidence>
<feature type="compositionally biased region" description="Basic and acidic residues" evidence="3">
    <location>
        <begin position="37"/>
        <end position="46"/>
    </location>
</feature>
<dbReference type="InterPro" id="IPR012338">
    <property type="entry name" value="Beta-lactam/transpept-like"/>
</dbReference>
<dbReference type="RefSeq" id="WP_189411078.1">
    <property type="nucleotide sequence ID" value="NZ_BMYJ01000004.1"/>
</dbReference>
<accession>A0A918WK49</accession>
<evidence type="ECO:0000313" key="6">
    <source>
        <dbReference type="Proteomes" id="UP000638981"/>
    </source>
</evidence>
<keyword evidence="5" id="KW-0645">Protease</keyword>
<dbReference type="PANTHER" id="PTHR30023">
    <property type="entry name" value="D-ALANYL-D-ALANINE CARBOXYPEPTIDASE"/>
    <property type="match status" value="1"/>
</dbReference>
<evidence type="ECO:0000256" key="3">
    <source>
        <dbReference type="SAM" id="MobiDB-lite"/>
    </source>
</evidence>
<dbReference type="InterPro" id="IPR000667">
    <property type="entry name" value="Peptidase_S13"/>
</dbReference>
<dbReference type="GO" id="GO:0006508">
    <property type="term" value="P:proteolysis"/>
    <property type="evidence" value="ECO:0007669"/>
    <property type="project" value="InterPro"/>
</dbReference>
<name>A0A918WK49_9RHOB</name>
<organism evidence="5 6">
    <name type="scientific">Neogemmobacter tilapiae</name>
    <dbReference type="NCBI Taxonomy" id="875041"/>
    <lineage>
        <taxon>Bacteria</taxon>
        <taxon>Pseudomonadati</taxon>
        <taxon>Pseudomonadota</taxon>
        <taxon>Alphaproteobacteria</taxon>
        <taxon>Rhodobacterales</taxon>
        <taxon>Paracoccaceae</taxon>
        <taxon>Neogemmobacter</taxon>
    </lineage>
</organism>
<dbReference type="Proteomes" id="UP000638981">
    <property type="component" value="Unassembled WGS sequence"/>
</dbReference>